<evidence type="ECO:0000313" key="4">
    <source>
        <dbReference type="EMBL" id="AXY26198.1"/>
    </source>
</evidence>
<dbReference type="PROSITE" id="PS00545">
    <property type="entry name" value="ALDOSE_1_EPIMERASE"/>
    <property type="match status" value="1"/>
</dbReference>
<dbReference type="OrthoDB" id="9779408at2"/>
<accession>A0A347WM91</accession>
<gene>
    <name evidence="4" type="ORF">CL176_09410</name>
</gene>
<dbReference type="SUPFAM" id="SSF74650">
    <property type="entry name" value="Galactose mutarotase-like"/>
    <property type="match status" value="1"/>
</dbReference>
<dbReference type="InterPro" id="IPR014718">
    <property type="entry name" value="GH-type_carb-bd"/>
</dbReference>
<dbReference type="GO" id="GO:0005737">
    <property type="term" value="C:cytoplasm"/>
    <property type="evidence" value="ECO:0007669"/>
    <property type="project" value="TreeGrafter"/>
</dbReference>
<sequence length="230" mass="26071">MGFQKIKDAFRYAGLYSGATVGRVAGRIDKGRGEIAGKLYQLDTNEGANQLHGGPYALDKVKWDYCIVEEPHVVHVVFSYEDQAGNNGYPGNLKVQVIHSYDDKNTWTIEYQATTDQETLFNPTNHVYFNLNGQMDQPVTNHFLQLNADAYLPLRKDGIPIGKQLNVSGTDFDLREGRFIEDIVSSQEAQIRDSKGLDHPFLIEEQEVEVAMSLFLPEKKRYLEVRINQA</sequence>
<dbReference type="Pfam" id="PF01263">
    <property type="entry name" value="Aldose_epim"/>
    <property type="match status" value="1"/>
</dbReference>
<dbReference type="KEGG" id="abae:CL176_09410"/>
<reference evidence="4 5" key="1">
    <citation type="submission" date="2017-09" db="EMBL/GenBank/DDBJ databases">
        <title>Complete genome sequence of Oxytococcus suis strain ZY16052.</title>
        <authorList>
            <person name="Li F."/>
        </authorList>
    </citation>
    <scope>NUCLEOTIDE SEQUENCE [LARGE SCALE GENOMIC DNA]</scope>
    <source>
        <strain evidence="4 5">ZY16052</strain>
    </source>
</reference>
<name>A0A347WM91_9LACT</name>
<dbReference type="PANTHER" id="PTHR10091">
    <property type="entry name" value="ALDOSE-1-EPIMERASE"/>
    <property type="match status" value="1"/>
</dbReference>
<dbReference type="InterPro" id="IPR018052">
    <property type="entry name" value="Ald1_epimerase_CS"/>
</dbReference>
<proteinExistence type="predicted"/>
<dbReference type="Proteomes" id="UP000263232">
    <property type="component" value="Chromosome"/>
</dbReference>
<dbReference type="GO" id="GO:0030246">
    <property type="term" value="F:carbohydrate binding"/>
    <property type="evidence" value="ECO:0007669"/>
    <property type="project" value="InterPro"/>
</dbReference>
<protein>
    <recommendedName>
        <fullName evidence="1">Aldose 1-epimerase</fullName>
    </recommendedName>
    <alternativeName>
        <fullName evidence="3">Galactose mutarotase</fullName>
    </alternativeName>
    <alternativeName>
        <fullName evidence="2">Type-1 mutarotase</fullName>
    </alternativeName>
</protein>
<evidence type="ECO:0000256" key="2">
    <source>
        <dbReference type="ARBA" id="ARBA00032300"/>
    </source>
</evidence>
<dbReference type="InterPro" id="IPR011013">
    <property type="entry name" value="Gal_mutarotase_sf_dom"/>
</dbReference>
<dbReference type="InterPro" id="IPR008183">
    <property type="entry name" value="Aldose_1/G6P_1-epimerase"/>
</dbReference>
<dbReference type="AlphaFoldDB" id="A0A347WM91"/>
<evidence type="ECO:0000256" key="3">
    <source>
        <dbReference type="ARBA" id="ARBA00033373"/>
    </source>
</evidence>
<dbReference type="Gene3D" id="2.70.98.10">
    <property type="match status" value="1"/>
</dbReference>
<dbReference type="PANTHER" id="PTHR10091:SF0">
    <property type="entry name" value="GALACTOSE MUTAROTASE"/>
    <property type="match status" value="1"/>
</dbReference>
<organism evidence="4 5">
    <name type="scientific">Suicoccus acidiformans</name>
    <dbReference type="NCBI Taxonomy" id="2036206"/>
    <lineage>
        <taxon>Bacteria</taxon>
        <taxon>Bacillati</taxon>
        <taxon>Bacillota</taxon>
        <taxon>Bacilli</taxon>
        <taxon>Lactobacillales</taxon>
        <taxon>Aerococcaceae</taxon>
        <taxon>Suicoccus</taxon>
    </lineage>
</organism>
<dbReference type="GO" id="GO:0033499">
    <property type="term" value="P:galactose catabolic process via UDP-galactose, Leloir pathway"/>
    <property type="evidence" value="ECO:0007669"/>
    <property type="project" value="TreeGrafter"/>
</dbReference>
<dbReference type="GO" id="GO:0004034">
    <property type="term" value="F:aldose 1-epimerase activity"/>
    <property type="evidence" value="ECO:0007669"/>
    <property type="project" value="TreeGrafter"/>
</dbReference>
<evidence type="ECO:0000313" key="5">
    <source>
        <dbReference type="Proteomes" id="UP000263232"/>
    </source>
</evidence>
<dbReference type="GO" id="GO:0006006">
    <property type="term" value="P:glucose metabolic process"/>
    <property type="evidence" value="ECO:0007669"/>
    <property type="project" value="TreeGrafter"/>
</dbReference>
<evidence type="ECO:0000256" key="1">
    <source>
        <dbReference type="ARBA" id="ARBA00014165"/>
    </source>
</evidence>
<keyword evidence="5" id="KW-1185">Reference proteome</keyword>
<dbReference type="EMBL" id="CP023434">
    <property type="protein sequence ID" value="AXY26198.1"/>
    <property type="molecule type" value="Genomic_DNA"/>
</dbReference>